<keyword evidence="3" id="KW-1185">Reference proteome</keyword>
<dbReference type="EMBL" id="CCBB010000003">
    <property type="protein sequence ID" value="CDO09094.1"/>
    <property type="molecule type" value="Genomic_DNA"/>
</dbReference>
<protein>
    <submittedName>
        <fullName evidence="2">Integral membrane protein</fullName>
    </submittedName>
</protein>
<keyword evidence="1" id="KW-1133">Transmembrane helix</keyword>
<feature type="transmembrane region" description="Helical" evidence="1">
    <location>
        <begin position="84"/>
        <end position="106"/>
    </location>
</feature>
<gene>
    <name evidence="2" type="ORF">BN977_03914</name>
</gene>
<reference evidence="2" key="1">
    <citation type="submission" date="2014-03" db="EMBL/GenBank/DDBJ databases">
        <title>Draft Genome Sequence of Mycobacterium cosmeticum DSM 44829.</title>
        <authorList>
            <person name="Croce O."/>
            <person name="Robert C."/>
            <person name="Raoult D."/>
            <person name="Drancourt M."/>
        </authorList>
    </citation>
    <scope>NUCLEOTIDE SEQUENCE [LARGE SCALE GENOMIC DNA]</scope>
    <source>
        <strain evidence="2">DSM 44829</strain>
    </source>
</reference>
<evidence type="ECO:0000313" key="2">
    <source>
        <dbReference type="EMBL" id="CDO09094.1"/>
    </source>
</evidence>
<proteinExistence type="predicted"/>
<dbReference type="AlphaFoldDB" id="W9ATL0"/>
<dbReference type="eggNOG" id="ENOG5032SHV">
    <property type="taxonomic scope" value="Bacteria"/>
</dbReference>
<dbReference type="STRING" id="258533.BN977_03914"/>
<dbReference type="InterPro" id="IPR009937">
    <property type="entry name" value="Phage_holin_3_6"/>
</dbReference>
<accession>W9ATL0</accession>
<dbReference type="OrthoDB" id="4870234at2"/>
<name>W9ATL0_MYCCO</name>
<dbReference type="Pfam" id="PF07332">
    <property type="entry name" value="Phage_holin_3_6"/>
    <property type="match status" value="1"/>
</dbReference>
<evidence type="ECO:0000256" key="1">
    <source>
        <dbReference type="SAM" id="Phobius"/>
    </source>
</evidence>
<reference evidence="2" key="2">
    <citation type="submission" date="2014-03" db="EMBL/GenBank/DDBJ databases">
        <authorList>
            <person name="Urmite Genomes"/>
        </authorList>
    </citation>
    <scope>NUCLEOTIDE SEQUENCE</scope>
    <source>
        <strain evidence="2">DSM 44829</strain>
    </source>
</reference>
<keyword evidence="1" id="KW-0812">Transmembrane</keyword>
<sequence>MAEASVAHRPADEASVTELMTQLSAQTSRLVRDEILLAQKEFQLSAKRAGLGAGLFGTAGLLAGTGFLTVVAAAAAALALVLPVWASCLIVAALLFVAAAIAGVVARKEVQQVPPAAREVVTSVKTDIDEVKGARHDRS</sequence>
<evidence type="ECO:0000313" key="3">
    <source>
        <dbReference type="Proteomes" id="UP000028870"/>
    </source>
</evidence>
<dbReference type="RefSeq" id="WP_036400710.1">
    <property type="nucleotide sequence ID" value="NZ_CCBB010000003.1"/>
</dbReference>
<comment type="caution">
    <text evidence="2">The sequence shown here is derived from an EMBL/GenBank/DDBJ whole genome shotgun (WGS) entry which is preliminary data.</text>
</comment>
<organism evidence="2 3">
    <name type="scientific">Mycolicibacterium cosmeticum</name>
    <dbReference type="NCBI Taxonomy" id="258533"/>
    <lineage>
        <taxon>Bacteria</taxon>
        <taxon>Bacillati</taxon>
        <taxon>Actinomycetota</taxon>
        <taxon>Actinomycetes</taxon>
        <taxon>Mycobacteriales</taxon>
        <taxon>Mycobacteriaceae</taxon>
        <taxon>Mycolicibacterium</taxon>
    </lineage>
</organism>
<feature type="transmembrane region" description="Helical" evidence="1">
    <location>
        <begin position="49"/>
        <end position="78"/>
    </location>
</feature>
<dbReference type="Proteomes" id="UP000028870">
    <property type="component" value="Unassembled WGS sequence"/>
</dbReference>
<keyword evidence="1" id="KW-0472">Membrane</keyword>